<keyword evidence="1" id="KW-0472">Membrane</keyword>
<reference evidence="2 3" key="1">
    <citation type="submission" date="2018-10" db="EMBL/GenBank/DDBJ databases">
        <title>Isolation, diversity and antibacterial activity of antinobacteria from the wheat rhizosphere soil.</title>
        <authorList>
            <person name="Sun T."/>
        </authorList>
    </citation>
    <scope>NUCLEOTIDE SEQUENCE [LARGE SCALE GENOMIC DNA]</scope>
    <source>
        <strain evidence="2 3">SJ-23</strain>
    </source>
</reference>
<proteinExistence type="predicted"/>
<feature type="transmembrane region" description="Helical" evidence="1">
    <location>
        <begin position="111"/>
        <end position="132"/>
    </location>
</feature>
<keyword evidence="3" id="KW-1185">Reference proteome</keyword>
<keyword evidence="1" id="KW-1133">Transmembrane helix</keyword>
<evidence type="ECO:0000256" key="1">
    <source>
        <dbReference type="SAM" id="Phobius"/>
    </source>
</evidence>
<gene>
    <name evidence="2" type="ORF">EDM22_08360</name>
</gene>
<protein>
    <submittedName>
        <fullName evidence="2">Uncharacterized protein</fullName>
    </submittedName>
</protein>
<accession>A0A3M8AG17</accession>
<dbReference type="RefSeq" id="WP_122936607.1">
    <property type="nucleotide sequence ID" value="NZ_JBHSNT010000060.1"/>
</dbReference>
<comment type="caution">
    <text evidence="2">The sequence shown here is derived from an EMBL/GenBank/DDBJ whole genome shotgun (WGS) entry which is preliminary data.</text>
</comment>
<feature type="transmembrane region" description="Helical" evidence="1">
    <location>
        <begin position="212"/>
        <end position="234"/>
    </location>
</feature>
<dbReference type="OrthoDB" id="5188921at2"/>
<keyword evidence="1" id="KW-0812">Transmembrane</keyword>
<evidence type="ECO:0000313" key="2">
    <source>
        <dbReference type="EMBL" id="RNB50099.1"/>
    </source>
</evidence>
<feature type="transmembrane region" description="Helical" evidence="1">
    <location>
        <begin position="144"/>
        <end position="165"/>
    </location>
</feature>
<evidence type="ECO:0000313" key="3">
    <source>
        <dbReference type="Proteomes" id="UP000275048"/>
    </source>
</evidence>
<organism evidence="2 3">
    <name type="scientific">Agromyces tardus</name>
    <dbReference type="NCBI Taxonomy" id="2583849"/>
    <lineage>
        <taxon>Bacteria</taxon>
        <taxon>Bacillati</taxon>
        <taxon>Actinomycetota</taxon>
        <taxon>Actinomycetes</taxon>
        <taxon>Micrococcales</taxon>
        <taxon>Microbacteriaceae</taxon>
        <taxon>Agromyces</taxon>
    </lineage>
</organism>
<sequence>MSAVTLGPDGAAELEASARLRHRAAGRVDGAVLAWCRWYTADLPEDVAAERRAELASDLFEEREHSGAGATASILGRAIRGIPADLAWRGARLRRVGLGAPRGTFPLAMPALAHLAALALVAWGGFIVWRIARSVLIGDWHGAADVAELSIVGLVLALVGSWLLVVARRRAFAGLVLAVAAYLLVRFGTYALMETSVTFTAFFSTSTAQMVVLNRVATGAAVLFFLSIAVWWAAPKTAAESDEASS</sequence>
<feature type="transmembrane region" description="Helical" evidence="1">
    <location>
        <begin position="172"/>
        <end position="192"/>
    </location>
</feature>
<dbReference type="Proteomes" id="UP000275048">
    <property type="component" value="Unassembled WGS sequence"/>
</dbReference>
<dbReference type="EMBL" id="RHHB01000011">
    <property type="protein sequence ID" value="RNB50099.1"/>
    <property type="molecule type" value="Genomic_DNA"/>
</dbReference>
<name>A0A3M8AG17_9MICO</name>
<dbReference type="AlphaFoldDB" id="A0A3M8AG17"/>